<comment type="caution">
    <text evidence="5">The sequence shown here is derived from an EMBL/GenBank/DDBJ whole genome shotgun (WGS) entry which is preliminary data.</text>
</comment>
<dbReference type="GO" id="GO:0006631">
    <property type="term" value="P:fatty acid metabolic process"/>
    <property type="evidence" value="ECO:0007669"/>
    <property type="project" value="InterPro"/>
</dbReference>
<dbReference type="EMBL" id="JAHWXT010000001">
    <property type="protein sequence ID" value="MCF0263983.1"/>
    <property type="molecule type" value="Genomic_DNA"/>
</dbReference>
<gene>
    <name evidence="5" type="ORF">KW868_05800</name>
</gene>
<dbReference type="GO" id="GO:0016616">
    <property type="term" value="F:oxidoreductase activity, acting on the CH-OH group of donors, NAD or NADP as acceptor"/>
    <property type="evidence" value="ECO:0007669"/>
    <property type="project" value="InterPro"/>
</dbReference>
<dbReference type="Gene3D" id="1.10.1040.10">
    <property type="entry name" value="N-(1-d-carboxylethyl)-l-norvaline Dehydrogenase, domain 2"/>
    <property type="match status" value="2"/>
</dbReference>
<dbReference type="Gene3D" id="3.40.50.720">
    <property type="entry name" value="NAD(P)-binding Rossmann-like Domain"/>
    <property type="match status" value="1"/>
</dbReference>
<evidence type="ECO:0000313" key="5">
    <source>
        <dbReference type="EMBL" id="MCF0263983.1"/>
    </source>
</evidence>
<feature type="domain" description="3-hydroxyacyl-CoA dehydrogenase C-terminal" evidence="3">
    <location>
        <begin position="188"/>
        <end position="285"/>
    </location>
</feature>
<evidence type="ECO:0000259" key="4">
    <source>
        <dbReference type="Pfam" id="PF02737"/>
    </source>
</evidence>
<sequence length="507" mass="56189">MTYDIQSMAVIGVGIMGSGIAQIAAQSGHTTYLYDTKEGAALQAKEKLAATFQKLVDKNKISAEQAENANKHLIVAAQLEDLKACDLIVEAIIERLDIKQALMQQLEEIVSDTTILASNTSSLSITAIAANCKKPQRVVGFHFFNPVPLMKVVEVIQGLKTDPRIVDALNELSRAFGHRPVVAKDTPGFIINHAGRAYGTEALKILNENVCDISEIDRILRDGVGFRMGPFELMDLTGLDVSHPVMESIYHQYYEEARYKPNPLTKQMLEAKQLGRKVNQGFYHYETGTKTGEKPAQFVERLTDYPKVWIAADFAEDKQQLEDYLIQQNIVLDTGLEPLPESLCLLACYGEDTTQAATRLKVNPQQAVGIDMLYGISKHRTLMPSLATNTEYRQAAHSMFNLDGAMVSMIAESIGFVAQRVLAMVINLGCDIAQQNIASVDDINAAVRLGLGYPFGPIEWGDHIGSQKILLILNRISTLTYDPRYRPSPWLQRRVALNLPLTFNSGF</sequence>
<protein>
    <submittedName>
        <fullName evidence="5">3-hydroxyacyl-CoA dehydrogenase</fullName>
    </submittedName>
</protein>
<dbReference type="SUPFAM" id="SSF51735">
    <property type="entry name" value="NAD(P)-binding Rossmann-fold domains"/>
    <property type="match status" value="1"/>
</dbReference>
<evidence type="ECO:0000313" key="6">
    <source>
        <dbReference type="Proteomes" id="UP000887320"/>
    </source>
</evidence>
<dbReference type="SUPFAM" id="SSF48179">
    <property type="entry name" value="6-phosphogluconate dehydrogenase C-terminal domain-like"/>
    <property type="match status" value="2"/>
</dbReference>
<dbReference type="InterPro" id="IPR006108">
    <property type="entry name" value="3HC_DH_C"/>
</dbReference>
<dbReference type="Pfam" id="PF02737">
    <property type="entry name" value="3HCDH_N"/>
    <property type="match status" value="1"/>
</dbReference>
<reference evidence="5" key="1">
    <citation type="submission" date="2021-07" db="EMBL/GenBank/DDBJ databases">
        <authorList>
            <person name="Fernandez M."/>
            <person name="Pereira P."/>
            <person name="Torres Tejerizo G.A."/>
            <person name="Gonzalez P."/>
            <person name="Agostini E."/>
        </authorList>
    </citation>
    <scope>NUCLEOTIDE SEQUENCE</scope>
    <source>
        <strain evidence="5">SFC 500-1A</strain>
    </source>
</reference>
<dbReference type="GO" id="GO:0070403">
    <property type="term" value="F:NAD+ binding"/>
    <property type="evidence" value="ECO:0007669"/>
    <property type="project" value="InterPro"/>
</dbReference>
<organism evidence="5 6">
    <name type="scientific">Acinetobacter guillouiae</name>
    <name type="common">Acinetobacter genomosp. 11</name>
    <dbReference type="NCBI Taxonomy" id="106649"/>
    <lineage>
        <taxon>Bacteria</taxon>
        <taxon>Pseudomonadati</taxon>
        <taxon>Pseudomonadota</taxon>
        <taxon>Gammaproteobacteria</taxon>
        <taxon>Moraxellales</taxon>
        <taxon>Moraxellaceae</taxon>
        <taxon>Acinetobacter</taxon>
    </lineage>
</organism>
<dbReference type="RefSeq" id="WP_234622942.1">
    <property type="nucleotide sequence ID" value="NZ_JAHPTS010000007.1"/>
</dbReference>
<evidence type="ECO:0000259" key="3">
    <source>
        <dbReference type="Pfam" id="PF00725"/>
    </source>
</evidence>
<dbReference type="FunFam" id="3.40.50.720:FF:000009">
    <property type="entry name" value="Fatty oxidation complex, alpha subunit"/>
    <property type="match status" value="1"/>
</dbReference>
<evidence type="ECO:0000256" key="1">
    <source>
        <dbReference type="ARBA" id="ARBA00023002"/>
    </source>
</evidence>
<feature type="domain" description="3-hydroxyacyl-CoA dehydrogenase C-terminal" evidence="3">
    <location>
        <begin position="415"/>
        <end position="497"/>
    </location>
</feature>
<dbReference type="AlphaFoldDB" id="A0A8X8GJK9"/>
<dbReference type="InterPro" id="IPR013328">
    <property type="entry name" value="6PGD_dom2"/>
</dbReference>
<feature type="domain" description="3-hydroxyacyl-CoA dehydrogenase NAD binding" evidence="4">
    <location>
        <begin position="8"/>
        <end position="186"/>
    </location>
</feature>
<dbReference type="Pfam" id="PF00725">
    <property type="entry name" value="3HCDH"/>
    <property type="match status" value="2"/>
</dbReference>
<dbReference type="InterPro" id="IPR006176">
    <property type="entry name" value="3-OHacyl-CoA_DH_NAD-bd"/>
</dbReference>
<keyword evidence="2" id="KW-0520">NAD</keyword>
<dbReference type="NCBIfam" id="NF006124">
    <property type="entry name" value="PRK08268.1"/>
    <property type="match status" value="1"/>
</dbReference>
<dbReference type="Proteomes" id="UP000887320">
    <property type="component" value="Unassembled WGS sequence"/>
</dbReference>
<dbReference type="PANTHER" id="PTHR48075:SF5">
    <property type="entry name" value="3-HYDROXYBUTYRYL-COA DEHYDROGENASE"/>
    <property type="match status" value="1"/>
</dbReference>
<proteinExistence type="predicted"/>
<dbReference type="InterPro" id="IPR008927">
    <property type="entry name" value="6-PGluconate_DH-like_C_sf"/>
</dbReference>
<evidence type="ECO:0000256" key="2">
    <source>
        <dbReference type="ARBA" id="ARBA00023027"/>
    </source>
</evidence>
<name>A0A8X8GJK9_ACIGI</name>
<keyword evidence="1" id="KW-0560">Oxidoreductase</keyword>
<dbReference type="PANTHER" id="PTHR48075">
    <property type="entry name" value="3-HYDROXYACYL-COA DEHYDROGENASE FAMILY PROTEIN"/>
    <property type="match status" value="1"/>
</dbReference>
<accession>A0A8X8GJK9</accession>
<dbReference type="InterPro" id="IPR036291">
    <property type="entry name" value="NAD(P)-bd_dom_sf"/>
</dbReference>